<keyword evidence="2" id="KW-1185">Reference proteome</keyword>
<evidence type="ECO:0000313" key="1">
    <source>
        <dbReference type="EMBL" id="KAK1748849.1"/>
    </source>
</evidence>
<sequence>MANNAAVDSDNNVAPTPAAISAALNSNLALQSELRSRLVDVRKMQSRNRHDATAVLSSLSLVWGSDSDTSTAITSVEKGAEIPLEFWTKKFAASNSSKDDTIHEHECMGSNNESNNEDMHCSNLIWKEEEVKQLQNSVNEARKDTSKQTSDINEEVASKCKIPSRSTRECHAALFTLPILYCDVEVYEKRV</sequence>
<organism evidence="1 2">
    <name type="scientific">Skeletonema marinoi</name>
    <dbReference type="NCBI Taxonomy" id="267567"/>
    <lineage>
        <taxon>Eukaryota</taxon>
        <taxon>Sar</taxon>
        <taxon>Stramenopiles</taxon>
        <taxon>Ochrophyta</taxon>
        <taxon>Bacillariophyta</taxon>
        <taxon>Coscinodiscophyceae</taxon>
        <taxon>Thalassiosirophycidae</taxon>
        <taxon>Thalassiosirales</taxon>
        <taxon>Skeletonemataceae</taxon>
        <taxon>Skeletonema</taxon>
        <taxon>Skeletonema marinoi-dohrnii complex</taxon>
    </lineage>
</organism>
<dbReference type="EMBL" id="JATAAI010000001">
    <property type="protein sequence ID" value="KAK1748849.1"/>
    <property type="molecule type" value="Genomic_DNA"/>
</dbReference>
<accession>A0AAD8YNQ7</accession>
<gene>
    <name evidence="1" type="ORF">QTG54_000788</name>
</gene>
<dbReference type="AlphaFoldDB" id="A0AAD8YNQ7"/>
<reference evidence="1" key="1">
    <citation type="submission" date="2023-06" db="EMBL/GenBank/DDBJ databases">
        <title>Survivors Of The Sea: Transcriptome response of Skeletonema marinoi to long-term dormancy.</title>
        <authorList>
            <person name="Pinder M.I.M."/>
            <person name="Kourtchenko O."/>
            <person name="Robertson E.K."/>
            <person name="Larsson T."/>
            <person name="Maumus F."/>
            <person name="Osuna-Cruz C.M."/>
            <person name="Vancaester E."/>
            <person name="Stenow R."/>
            <person name="Vandepoele K."/>
            <person name="Ploug H."/>
            <person name="Bruchert V."/>
            <person name="Godhe A."/>
            <person name="Topel M."/>
        </authorList>
    </citation>
    <scope>NUCLEOTIDE SEQUENCE</scope>
    <source>
        <strain evidence="1">R05AC</strain>
    </source>
</reference>
<evidence type="ECO:0000313" key="2">
    <source>
        <dbReference type="Proteomes" id="UP001224775"/>
    </source>
</evidence>
<comment type="caution">
    <text evidence="1">The sequence shown here is derived from an EMBL/GenBank/DDBJ whole genome shotgun (WGS) entry which is preliminary data.</text>
</comment>
<proteinExistence type="predicted"/>
<name>A0AAD8YNQ7_9STRA</name>
<dbReference type="Proteomes" id="UP001224775">
    <property type="component" value="Unassembled WGS sequence"/>
</dbReference>
<protein>
    <submittedName>
        <fullName evidence="1">Uncharacterized protein</fullName>
    </submittedName>
</protein>